<protein>
    <recommendedName>
        <fullName evidence="2">MobA-like NTP transferase domain-containing protein</fullName>
    </recommendedName>
</protein>
<dbReference type="EMBL" id="BAAAEM010000003">
    <property type="protein sequence ID" value="GAA0485202.1"/>
    <property type="molecule type" value="Genomic_DNA"/>
</dbReference>
<accession>A0ABN1AWB6</accession>
<sequence length="266" mass="28172">MTKPVTVNMIILAAQRPGKVDPLAIAHEVSHKCLIPIAGKPLIVHVLETASRHPAVGAVRISIEPSAFAEMHPLVDYLNDAGGGIECTASADNLADSVLEAMTQLSDGPTIITTADNALLTSDAIDAMIAILTGDADVALAMAPKSAVLKTHPDGQRRFYKFSDDHYSNCNLYGLSGHEALSAAEIFRGGGQFAKKAGRIIESFGLINLLLLRSGWISLPSAMARISKRIGLTITPVVLPDGRNAIDVDNERSYRIVSGLLGQTAD</sequence>
<dbReference type="RefSeq" id="WP_229955442.1">
    <property type="nucleotide sequence ID" value="NZ_BAAAEM010000003.1"/>
</dbReference>
<evidence type="ECO:0000313" key="4">
    <source>
        <dbReference type="Proteomes" id="UP001500713"/>
    </source>
</evidence>
<proteinExistence type="predicted"/>
<dbReference type="Gene3D" id="3.90.550.10">
    <property type="entry name" value="Spore Coat Polysaccharide Biosynthesis Protein SpsA, Chain A"/>
    <property type="match status" value="1"/>
</dbReference>
<dbReference type="Proteomes" id="UP001500713">
    <property type="component" value="Unassembled WGS sequence"/>
</dbReference>
<evidence type="ECO:0000259" key="2">
    <source>
        <dbReference type="Pfam" id="PF12804"/>
    </source>
</evidence>
<dbReference type="InterPro" id="IPR029044">
    <property type="entry name" value="Nucleotide-diphossugar_trans"/>
</dbReference>
<dbReference type="SUPFAM" id="SSF53448">
    <property type="entry name" value="Nucleotide-diphospho-sugar transferases"/>
    <property type="match status" value="1"/>
</dbReference>
<dbReference type="Pfam" id="PF12804">
    <property type="entry name" value="NTP_transf_3"/>
    <property type="match status" value="1"/>
</dbReference>
<keyword evidence="4" id="KW-1185">Reference proteome</keyword>
<comment type="caution">
    <text evidence="3">The sequence shown here is derived from an EMBL/GenBank/DDBJ whole genome shotgun (WGS) entry which is preliminary data.</text>
</comment>
<reference evidence="3 4" key="1">
    <citation type="journal article" date="2019" name="Int. J. Syst. Evol. Microbiol.">
        <title>The Global Catalogue of Microorganisms (GCM) 10K type strain sequencing project: providing services to taxonomists for standard genome sequencing and annotation.</title>
        <authorList>
            <consortium name="The Broad Institute Genomics Platform"/>
            <consortium name="The Broad Institute Genome Sequencing Center for Infectious Disease"/>
            <person name="Wu L."/>
            <person name="Ma J."/>
        </authorList>
    </citation>
    <scope>NUCLEOTIDE SEQUENCE [LARGE SCALE GENOMIC DNA]</scope>
    <source>
        <strain evidence="3 4">JCM 14162</strain>
    </source>
</reference>
<name>A0ABN1AWB6_9SPHN</name>
<evidence type="ECO:0000256" key="1">
    <source>
        <dbReference type="ARBA" id="ARBA00022842"/>
    </source>
</evidence>
<evidence type="ECO:0000313" key="3">
    <source>
        <dbReference type="EMBL" id="GAA0485202.1"/>
    </source>
</evidence>
<gene>
    <name evidence="3" type="ORF">GCM10009096_29870</name>
</gene>
<organism evidence="3 4">
    <name type="scientific">Parasphingorhabdus litoris</name>
    <dbReference type="NCBI Taxonomy" id="394733"/>
    <lineage>
        <taxon>Bacteria</taxon>
        <taxon>Pseudomonadati</taxon>
        <taxon>Pseudomonadota</taxon>
        <taxon>Alphaproteobacteria</taxon>
        <taxon>Sphingomonadales</taxon>
        <taxon>Sphingomonadaceae</taxon>
        <taxon>Parasphingorhabdus</taxon>
    </lineage>
</organism>
<feature type="domain" description="MobA-like NTP transferase" evidence="2">
    <location>
        <begin position="30"/>
        <end position="144"/>
    </location>
</feature>
<dbReference type="InterPro" id="IPR025877">
    <property type="entry name" value="MobA-like_NTP_Trfase"/>
</dbReference>
<keyword evidence="1" id="KW-0460">Magnesium</keyword>